<dbReference type="Pfam" id="PF25873">
    <property type="entry name" value="WHD_MalT"/>
    <property type="match status" value="1"/>
</dbReference>
<dbReference type="InterPro" id="IPR019734">
    <property type="entry name" value="TPR_rpt"/>
</dbReference>
<protein>
    <submittedName>
        <fullName evidence="2">Transcriptional activator</fullName>
    </submittedName>
</protein>
<dbReference type="EMBL" id="BIFR01000002">
    <property type="protein sequence ID" value="GCE14514.1"/>
    <property type="molecule type" value="Genomic_DNA"/>
</dbReference>
<dbReference type="InterPro" id="IPR051677">
    <property type="entry name" value="AfsR-DnrI-RedD_regulator"/>
</dbReference>
<name>A0A402A5U3_9CHLR</name>
<reference evidence="3" key="1">
    <citation type="submission" date="2018-12" db="EMBL/GenBank/DDBJ databases">
        <title>Tengunoibacter tsumagoiensis gen. nov., sp. nov., Dictyobacter kobayashii sp. nov., D. alpinus sp. nov., and D. joshuensis sp. nov. and description of Dictyobacteraceae fam. nov. within the order Ktedonobacterales isolated from Tengu-no-mugimeshi.</title>
        <authorList>
            <person name="Wang C.M."/>
            <person name="Zheng Y."/>
            <person name="Sakai Y."/>
            <person name="Toyoda A."/>
            <person name="Minakuchi Y."/>
            <person name="Abe K."/>
            <person name="Yokota A."/>
            <person name="Yabe S."/>
        </authorList>
    </citation>
    <scope>NUCLEOTIDE SEQUENCE [LARGE SCALE GENOMIC DNA]</scope>
    <source>
        <strain evidence="3">Uno3</strain>
    </source>
</reference>
<evidence type="ECO:0000259" key="1">
    <source>
        <dbReference type="SMART" id="SM01043"/>
    </source>
</evidence>
<sequence length="1119" mass="127150">MSISHSTRKVSQPALPPQFLSRPRLLQLLMTTIHSSSPTENYKLFLICAPAGYGKTTLLVDYAQQTAIPCCWMLFDQSDADLVTFIECLFLSLRQRFPHFGRDLNMQFISSLIPDAAHPIREQVLDQFVDAFAAALENDILEPFVLFLCNYHEINDSKFITYCMNRLLKYLPSHCTIVIESRAVPALDLVPLLALHQLYGLGINDLRFSAQEIREFSRLQPNELLSDQELEDLTGSFDGWIAGILLGTRVGNMRFLSSSSAHLRPQPWSMPGLQMNQQTLFAYLVNEVFHKEPELYQFLKTASFLQQMNASFCNELFDMVDAGARLTMLERQGLFITKIDDGAMATYICHPILRELLYEEACREDQATVASLHRQASQLYYRWHNYAAAIEHALAAHEDMEAAQIIGEVAQRMVSQGHLDTLAGWIDRLKEEVFAQSPQLLLARANIYLTMYEPIKALPLLTKAYNLVNQGEVIKEAAPTLQSEILIAHSTAVFYAGDYAQSQQFCHQALALLSVDVRELRALIYHRLGVCASVMGDCNTGIMQMQQALQLWGPHTEGRQIANLHGNLANTYMMVGNYILSEHHRARAIALHERSGNVWGKVNNLIWMAMLKRNKGSFLEAEQMLEEILALARSSHFKSGEAYALLNLGETYLDQDLLEKALVVTEDGLALARQLEDSYLTNHILSVLAMIYSLLGDTATALLLVNQIAMKSELQQGYEYSLREVTRGTLLLLNRQYSEALHCFSQVEVSLNTAALKRLYLRALLRLAVCHMHLDHPVEAALYLEKAQAQDLAGNHEPLVTIEVRRFPLLRQLISQHPQRSHFASWLADPPVAVEVYAEAGVVPSHKDVSLSSIPSLPSSAEAAIPEVETAEEWKVRIFGFGEPSVTIHGAPVNRWRMARSMELYFFLLDHNRPVHKERIIAALWPDENDHDQTLRSTVYYLRKAIGETCIPYQGGAYSLDLAALYGDKIWYDVQIFSEFYARAKAALADEKTESAKKLLQETIDLYRGDYAQSFYSDWCSLRRDELRTTYLDARRELALLFWRDKQLEECIVQWQYLLAMDNCREDAHYGLMRAYMSQGKRGLALRQYQRCVDLLQEELGVPPSASIQKLYQRLLGNV</sequence>
<dbReference type="SMART" id="SM00028">
    <property type="entry name" value="TPR"/>
    <property type="match status" value="7"/>
</dbReference>
<dbReference type="SUPFAM" id="SSF52540">
    <property type="entry name" value="P-loop containing nucleoside triphosphate hydrolases"/>
    <property type="match status" value="1"/>
</dbReference>
<dbReference type="Pfam" id="PF03704">
    <property type="entry name" value="BTAD"/>
    <property type="match status" value="1"/>
</dbReference>
<keyword evidence="3" id="KW-1185">Reference proteome</keyword>
<dbReference type="SMART" id="SM01043">
    <property type="entry name" value="BTAD"/>
    <property type="match status" value="1"/>
</dbReference>
<dbReference type="PANTHER" id="PTHR35807">
    <property type="entry name" value="TRANSCRIPTIONAL REGULATOR REDD-RELATED"/>
    <property type="match status" value="1"/>
</dbReference>
<dbReference type="Gene3D" id="3.40.50.300">
    <property type="entry name" value="P-loop containing nucleotide triphosphate hydrolases"/>
    <property type="match status" value="1"/>
</dbReference>
<dbReference type="InterPro" id="IPR027417">
    <property type="entry name" value="P-loop_NTPase"/>
</dbReference>
<dbReference type="InterPro" id="IPR005158">
    <property type="entry name" value="BTAD"/>
</dbReference>
<dbReference type="AlphaFoldDB" id="A0A402A5U3"/>
<evidence type="ECO:0000313" key="3">
    <source>
        <dbReference type="Proteomes" id="UP000287352"/>
    </source>
</evidence>
<dbReference type="Gene3D" id="1.10.10.10">
    <property type="entry name" value="Winged helix-like DNA-binding domain superfamily/Winged helix DNA-binding domain"/>
    <property type="match status" value="1"/>
</dbReference>
<comment type="caution">
    <text evidence="2">The sequence shown here is derived from an EMBL/GenBank/DDBJ whole genome shotgun (WGS) entry which is preliminary data.</text>
</comment>
<dbReference type="InterPro" id="IPR016032">
    <property type="entry name" value="Sig_transdc_resp-reg_C-effctor"/>
</dbReference>
<proteinExistence type="predicted"/>
<evidence type="ECO:0000313" key="2">
    <source>
        <dbReference type="EMBL" id="GCE14514.1"/>
    </source>
</evidence>
<dbReference type="InterPro" id="IPR011990">
    <property type="entry name" value="TPR-like_helical_dom_sf"/>
</dbReference>
<dbReference type="InterPro" id="IPR059106">
    <property type="entry name" value="WHD_MalT"/>
</dbReference>
<dbReference type="SUPFAM" id="SSF46894">
    <property type="entry name" value="C-terminal effector domain of the bipartite response regulators"/>
    <property type="match status" value="1"/>
</dbReference>
<gene>
    <name evidence="2" type="ORF">KTT_43730</name>
</gene>
<dbReference type="SUPFAM" id="SSF48452">
    <property type="entry name" value="TPR-like"/>
    <property type="match status" value="3"/>
</dbReference>
<dbReference type="RefSeq" id="WP_126582081.1">
    <property type="nucleotide sequence ID" value="NZ_BIFR01000002.1"/>
</dbReference>
<dbReference type="OrthoDB" id="134937at2"/>
<dbReference type="GO" id="GO:0006355">
    <property type="term" value="P:regulation of DNA-templated transcription"/>
    <property type="evidence" value="ECO:0007669"/>
    <property type="project" value="InterPro"/>
</dbReference>
<dbReference type="Proteomes" id="UP000287352">
    <property type="component" value="Unassembled WGS sequence"/>
</dbReference>
<dbReference type="GO" id="GO:0003677">
    <property type="term" value="F:DNA binding"/>
    <property type="evidence" value="ECO:0007669"/>
    <property type="project" value="InterPro"/>
</dbReference>
<organism evidence="2 3">
    <name type="scientific">Tengunoibacter tsumagoiensis</name>
    <dbReference type="NCBI Taxonomy" id="2014871"/>
    <lineage>
        <taxon>Bacteria</taxon>
        <taxon>Bacillati</taxon>
        <taxon>Chloroflexota</taxon>
        <taxon>Ktedonobacteria</taxon>
        <taxon>Ktedonobacterales</taxon>
        <taxon>Dictyobacteraceae</taxon>
        <taxon>Tengunoibacter</taxon>
    </lineage>
</organism>
<accession>A0A402A5U3</accession>
<dbReference type="InterPro" id="IPR036388">
    <property type="entry name" value="WH-like_DNA-bd_sf"/>
</dbReference>
<dbReference type="Gene3D" id="1.25.40.10">
    <property type="entry name" value="Tetratricopeptide repeat domain"/>
    <property type="match status" value="3"/>
</dbReference>
<feature type="domain" description="Bacterial transcriptional activator" evidence="1">
    <location>
        <begin position="972"/>
        <end position="1116"/>
    </location>
</feature>